<protein>
    <submittedName>
        <fullName evidence="1">Uncharacterized protein</fullName>
    </submittedName>
</protein>
<comment type="caution">
    <text evidence="1">The sequence shown here is derived from an EMBL/GenBank/DDBJ whole genome shotgun (WGS) entry which is preliminary data.</text>
</comment>
<evidence type="ECO:0000313" key="1">
    <source>
        <dbReference type="EMBL" id="OMP13118.1"/>
    </source>
</evidence>
<accession>A0A1R3L1G6</accession>
<reference evidence="2" key="1">
    <citation type="submission" date="2013-09" db="EMBL/GenBank/DDBJ databases">
        <title>Corchorus olitorius genome sequencing.</title>
        <authorList>
            <person name="Alam M."/>
            <person name="Haque M.S."/>
            <person name="Islam M.S."/>
            <person name="Emdad E.M."/>
            <person name="Islam M.M."/>
            <person name="Ahmed B."/>
            <person name="Halim A."/>
            <person name="Hossen Q.M.M."/>
            <person name="Hossain M.Z."/>
            <person name="Ahmed R."/>
            <person name="Khan M.M."/>
            <person name="Islam R."/>
            <person name="Rashid M.M."/>
            <person name="Khan S.A."/>
            <person name="Rahman M.S."/>
            <person name="Alam M."/>
            <person name="Yahiya A.S."/>
            <person name="Khan M.S."/>
            <person name="Azam M.S."/>
            <person name="Haque T."/>
            <person name="Lashkar M.Z.H."/>
            <person name="Akhand A.I."/>
            <person name="Morshed G."/>
            <person name="Roy S."/>
            <person name="Uddin K.S."/>
            <person name="Rabeya T."/>
            <person name="Hossain A.S."/>
            <person name="Chowdhury A."/>
            <person name="Snigdha A.R."/>
            <person name="Mortoza M.S."/>
            <person name="Matin S.A."/>
            <person name="Hoque S.M.E."/>
            <person name="Islam M.K."/>
            <person name="Roy D.K."/>
            <person name="Haider R."/>
            <person name="Moosa M.M."/>
            <person name="Elias S.M."/>
            <person name="Hasan A.M."/>
            <person name="Jahan S."/>
            <person name="Shafiuddin M."/>
            <person name="Mahmood N."/>
            <person name="Shommy N.S."/>
        </authorList>
    </citation>
    <scope>NUCLEOTIDE SEQUENCE [LARGE SCALE GENOMIC DNA]</scope>
    <source>
        <strain evidence="2">cv. O-4</strain>
    </source>
</reference>
<keyword evidence="2" id="KW-1185">Reference proteome</keyword>
<name>A0A1R3L1G6_9ROSI</name>
<evidence type="ECO:0000313" key="2">
    <source>
        <dbReference type="Proteomes" id="UP000187203"/>
    </source>
</evidence>
<gene>
    <name evidence="1" type="ORF">COLO4_02252</name>
</gene>
<dbReference type="AlphaFoldDB" id="A0A1R3L1G6"/>
<proteinExistence type="predicted"/>
<sequence length="86" mass="9696">MLNIVHGLVYWLYGKVHLPQDSEELLYLQRAYALPKGVVDAIHSTLFGIPVEESDFPEYHASGFAIILTCLSVDDMNVPFSRFLAL</sequence>
<dbReference type="Proteomes" id="UP000187203">
    <property type="component" value="Unassembled WGS sequence"/>
</dbReference>
<organism evidence="1 2">
    <name type="scientific">Corchorus olitorius</name>
    <dbReference type="NCBI Taxonomy" id="93759"/>
    <lineage>
        <taxon>Eukaryota</taxon>
        <taxon>Viridiplantae</taxon>
        <taxon>Streptophyta</taxon>
        <taxon>Embryophyta</taxon>
        <taxon>Tracheophyta</taxon>
        <taxon>Spermatophyta</taxon>
        <taxon>Magnoliopsida</taxon>
        <taxon>eudicotyledons</taxon>
        <taxon>Gunneridae</taxon>
        <taxon>Pentapetalae</taxon>
        <taxon>rosids</taxon>
        <taxon>malvids</taxon>
        <taxon>Malvales</taxon>
        <taxon>Malvaceae</taxon>
        <taxon>Grewioideae</taxon>
        <taxon>Apeibeae</taxon>
        <taxon>Corchorus</taxon>
    </lineage>
</organism>
<dbReference type="EMBL" id="AWUE01005111">
    <property type="protein sequence ID" value="OMP13118.1"/>
    <property type="molecule type" value="Genomic_DNA"/>
</dbReference>